<dbReference type="Pfam" id="PF02527">
    <property type="entry name" value="GidB"/>
    <property type="match status" value="1"/>
</dbReference>
<comment type="catalytic activity">
    <reaction evidence="6">
        <text>guanosine(527) in 16S rRNA + S-adenosyl-L-methionine = N(7)-methylguanosine(527) in 16S rRNA + S-adenosyl-L-homocysteine</text>
        <dbReference type="Rhea" id="RHEA:42732"/>
        <dbReference type="Rhea" id="RHEA-COMP:10209"/>
        <dbReference type="Rhea" id="RHEA-COMP:10210"/>
        <dbReference type="ChEBI" id="CHEBI:57856"/>
        <dbReference type="ChEBI" id="CHEBI:59789"/>
        <dbReference type="ChEBI" id="CHEBI:74269"/>
        <dbReference type="ChEBI" id="CHEBI:74480"/>
        <dbReference type="EC" id="2.1.1.170"/>
    </reaction>
</comment>
<proteinExistence type="inferred from homology"/>
<comment type="function">
    <text evidence="6">Specifically methylates the N7 position of guanine in position 527 of 16S rRNA.</text>
</comment>
<dbReference type="GO" id="GO:0070043">
    <property type="term" value="F:rRNA (guanine-N7-)-methyltransferase activity"/>
    <property type="evidence" value="ECO:0007669"/>
    <property type="project" value="UniProtKB-UniRule"/>
</dbReference>
<dbReference type="HAMAP" id="MF_00074">
    <property type="entry name" value="16SrRNA_methyltr_G"/>
    <property type="match status" value="1"/>
</dbReference>
<keyword evidence="4 6" id="KW-0808">Transferase</keyword>
<dbReference type="PIRSF" id="PIRSF003078">
    <property type="entry name" value="GidB"/>
    <property type="match status" value="1"/>
</dbReference>
<feature type="binding site" evidence="6">
    <location>
        <position position="67"/>
    </location>
    <ligand>
        <name>S-adenosyl-L-methionine</name>
        <dbReference type="ChEBI" id="CHEBI:59789"/>
    </ligand>
</feature>
<organism evidence="7 8">
    <name type="scientific">Hwanghaeella grinnelliae</name>
    <dbReference type="NCBI Taxonomy" id="2500179"/>
    <lineage>
        <taxon>Bacteria</taxon>
        <taxon>Pseudomonadati</taxon>
        <taxon>Pseudomonadota</taxon>
        <taxon>Alphaproteobacteria</taxon>
        <taxon>Rhodospirillales</taxon>
        <taxon>Rhodospirillaceae</taxon>
        <taxon>Hwanghaeella</taxon>
    </lineage>
</organism>
<dbReference type="EC" id="2.1.1.170" evidence="6"/>
<evidence type="ECO:0000256" key="2">
    <source>
        <dbReference type="ARBA" id="ARBA00022552"/>
    </source>
</evidence>
<evidence type="ECO:0000256" key="5">
    <source>
        <dbReference type="ARBA" id="ARBA00022691"/>
    </source>
</evidence>
<accession>A0A3S3UPT6</accession>
<keyword evidence="2 6" id="KW-0698">rRNA processing</keyword>
<dbReference type="AlphaFoldDB" id="A0A3S3UPT6"/>
<feature type="binding site" evidence="6">
    <location>
        <position position="125"/>
    </location>
    <ligand>
        <name>S-adenosyl-L-methionine</name>
        <dbReference type="ChEBI" id="CHEBI:59789"/>
    </ligand>
</feature>
<protein>
    <recommendedName>
        <fullName evidence="6">Ribosomal RNA small subunit methyltransferase G</fullName>
        <ecNumber evidence="6">2.1.1.170</ecNumber>
    </recommendedName>
    <alternativeName>
        <fullName evidence="6">16S rRNA 7-methylguanosine methyltransferase</fullName>
        <shortName evidence="6">16S rRNA m7G methyltransferase</shortName>
    </alternativeName>
</protein>
<keyword evidence="8" id="KW-1185">Reference proteome</keyword>
<dbReference type="EMBL" id="SADE01000002">
    <property type="protein sequence ID" value="RVU36923.1"/>
    <property type="molecule type" value="Genomic_DNA"/>
</dbReference>
<dbReference type="Gene3D" id="3.40.50.150">
    <property type="entry name" value="Vaccinia Virus protein VP39"/>
    <property type="match status" value="1"/>
</dbReference>
<sequence>MAVSRETVERFKALGDHLIKWNERINLVSKTTLSDMWRRHFLDSGQLAAQIPASARSLADLGSGAGFPGLVLAAMTDLEIHLIESDTRKSVFLREGARAIGRKVTVHQQRIESLQGLAVDVVTARALAPVESLLEYAEPLLKKDGIALFLKGNTLETELTDSKKSWHIESTQSRSISDPSGCILKVEAFRRVRDRK</sequence>
<evidence type="ECO:0000256" key="4">
    <source>
        <dbReference type="ARBA" id="ARBA00022679"/>
    </source>
</evidence>
<feature type="binding site" evidence="6">
    <location>
        <begin position="111"/>
        <end position="112"/>
    </location>
    <ligand>
        <name>S-adenosyl-L-methionine</name>
        <dbReference type="ChEBI" id="CHEBI:59789"/>
    </ligand>
</feature>
<dbReference type="InterPro" id="IPR003682">
    <property type="entry name" value="rRNA_ssu_MeTfrase_G"/>
</dbReference>
<evidence type="ECO:0000256" key="1">
    <source>
        <dbReference type="ARBA" id="ARBA00022490"/>
    </source>
</evidence>
<keyword evidence="5 6" id="KW-0949">S-adenosyl-L-methionine</keyword>
<keyword evidence="1 6" id="KW-0963">Cytoplasm</keyword>
<dbReference type="NCBIfam" id="TIGR00138">
    <property type="entry name" value="rsmG_gidB"/>
    <property type="match status" value="1"/>
</dbReference>
<dbReference type="GO" id="GO:0005829">
    <property type="term" value="C:cytosol"/>
    <property type="evidence" value="ECO:0007669"/>
    <property type="project" value="TreeGrafter"/>
</dbReference>
<dbReference type="SUPFAM" id="SSF53335">
    <property type="entry name" value="S-adenosyl-L-methionine-dependent methyltransferases"/>
    <property type="match status" value="1"/>
</dbReference>
<dbReference type="PANTHER" id="PTHR31760">
    <property type="entry name" value="S-ADENOSYL-L-METHIONINE-DEPENDENT METHYLTRANSFERASES SUPERFAMILY PROTEIN"/>
    <property type="match status" value="1"/>
</dbReference>
<comment type="caution">
    <text evidence="6">Lacks conserved residue(s) required for the propagation of feature annotation.</text>
</comment>
<comment type="similarity">
    <text evidence="6">Belongs to the methyltransferase superfamily. RNA methyltransferase RsmG family.</text>
</comment>
<feature type="binding site" evidence="6">
    <location>
        <position position="62"/>
    </location>
    <ligand>
        <name>S-adenosyl-L-methionine</name>
        <dbReference type="ChEBI" id="CHEBI:59789"/>
    </ligand>
</feature>
<evidence type="ECO:0000313" key="7">
    <source>
        <dbReference type="EMBL" id="RVU36923.1"/>
    </source>
</evidence>
<name>A0A3S3UPT6_9PROT</name>
<evidence type="ECO:0000256" key="3">
    <source>
        <dbReference type="ARBA" id="ARBA00022603"/>
    </source>
</evidence>
<dbReference type="Proteomes" id="UP000287447">
    <property type="component" value="Unassembled WGS sequence"/>
</dbReference>
<dbReference type="PANTHER" id="PTHR31760:SF0">
    <property type="entry name" value="S-ADENOSYL-L-METHIONINE-DEPENDENT METHYLTRANSFERASES SUPERFAMILY PROTEIN"/>
    <property type="match status" value="1"/>
</dbReference>
<evidence type="ECO:0000313" key="8">
    <source>
        <dbReference type="Proteomes" id="UP000287447"/>
    </source>
</evidence>
<evidence type="ECO:0000256" key="6">
    <source>
        <dbReference type="HAMAP-Rule" id="MF_00074"/>
    </source>
</evidence>
<gene>
    <name evidence="6 7" type="primary">rsmG</name>
    <name evidence="7" type="ORF">EOI86_13575</name>
</gene>
<dbReference type="InterPro" id="IPR029063">
    <property type="entry name" value="SAM-dependent_MTases_sf"/>
</dbReference>
<comment type="caution">
    <text evidence="7">The sequence shown here is derived from an EMBL/GenBank/DDBJ whole genome shotgun (WGS) entry which is preliminary data.</text>
</comment>
<comment type="subcellular location">
    <subcellularLocation>
        <location evidence="6">Cytoplasm</location>
    </subcellularLocation>
</comment>
<keyword evidence="3 6" id="KW-0489">Methyltransferase</keyword>
<reference evidence="8" key="1">
    <citation type="submission" date="2019-01" db="EMBL/GenBank/DDBJ databases">
        <title>Gri0909 isolated from a small marine red alga.</title>
        <authorList>
            <person name="Kim J."/>
            <person name="Jeong S.E."/>
            <person name="Jeon C.O."/>
        </authorList>
    </citation>
    <scope>NUCLEOTIDE SEQUENCE [LARGE SCALE GENOMIC DNA]</scope>
    <source>
        <strain evidence="8">Gri0909</strain>
    </source>
</reference>